<dbReference type="VEuPathDB" id="TrichDB:TRFO_26588"/>
<dbReference type="Proteomes" id="UP000179807">
    <property type="component" value="Unassembled WGS sequence"/>
</dbReference>
<gene>
    <name evidence="1" type="ORF">TRFO_26588</name>
</gene>
<dbReference type="RefSeq" id="XP_068358725.1">
    <property type="nucleotide sequence ID" value="XM_068505037.1"/>
</dbReference>
<dbReference type="InterPro" id="IPR008936">
    <property type="entry name" value="Rho_GTPase_activation_prot"/>
</dbReference>
<comment type="caution">
    <text evidence="1">The sequence shown here is derived from an EMBL/GenBank/DDBJ whole genome shotgun (WGS) entry which is preliminary data.</text>
</comment>
<reference evidence="1" key="1">
    <citation type="submission" date="2016-10" db="EMBL/GenBank/DDBJ databases">
        <authorList>
            <person name="Benchimol M."/>
            <person name="Almeida L.G."/>
            <person name="Vasconcelos A.T."/>
            <person name="Perreira-Neves A."/>
            <person name="Rosa I.A."/>
            <person name="Tasca T."/>
            <person name="Bogo M.R."/>
            <person name="de Souza W."/>
        </authorList>
    </citation>
    <scope>NUCLEOTIDE SEQUENCE [LARGE SCALE GENOMIC DNA]</scope>
    <source>
        <strain evidence="1">K</strain>
    </source>
</reference>
<evidence type="ECO:0000313" key="1">
    <source>
        <dbReference type="EMBL" id="OHT05589.1"/>
    </source>
</evidence>
<dbReference type="EMBL" id="MLAK01000752">
    <property type="protein sequence ID" value="OHT05589.1"/>
    <property type="molecule type" value="Genomic_DNA"/>
</dbReference>
<protein>
    <submittedName>
        <fullName evidence="1">Uncharacterized protein</fullName>
    </submittedName>
</protein>
<sequence>MTAFDDFYGINASHSNDLTNNTIDIVSPVKPDCSTIYQKMKEFCNDPASITQVFNARLLNHSTRKVPLIYNAYQQSKLTTPLLNLLPYVLNEKIVFAMANHSLVMVKDFLSPWQYFAFRSFNSYFNTLLACKIYNGEPRKWLMTTMYSMLLENKTVFNKIMISQIKLKDKIHKNNTYIGIFTENKNFLSIYSLSGVLTASGGLTYQPIILKEQHSNKEPTNGAMNKSILLDKETNSEAQVVLLNWSDGKTNDQDLKKLIKSTPPILHLINACEIITKSNNKSFTTLEIVHTIAKMIIGYDCEFIHSFYYLASINQNIFDSLLTISSFIHRKNFLIKTLSWAIIDNSHNANDIFSTIFAPHYYLIQFIQQETTTVISRISVAINEYCARYIINEDGLKDDNLIIGLVQTFWKLMMHNFMAFPKSVFNTCRHLFVCTYKKFGNSQNPYNGVTTLMFNKVIIPTLLNFTQSGITRKAIVKLSSSISTTASMHQQNQDKFSLYGKESLLFFLTKIIGETRGNKEKTQSSMNEFVKSTEELIHFIKENGKILYTILYSSSENNDHKNKIPDNILPWSIRLSEEIFYSYFIQGDDKQT</sequence>
<dbReference type="SUPFAM" id="SSF48350">
    <property type="entry name" value="GTPase activation domain, GAP"/>
    <property type="match status" value="1"/>
</dbReference>
<dbReference type="Gene3D" id="1.10.506.10">
    <property type="entry name" value="GTPase Activation - p120gap, domain 1"/>
    <property type="match status" value="1"/>
</dbReference>
<dbReference type="GeneID" id="94839741"/>
<accession>A0A1J4K829</accession>
<proteinExistence type="predicted"/>
<organism evidence="1 2">
    <name type="scientific">Tritrichomonas foetus</name>
    <dbReference type="NCBI Taxonomy" id="1144522"/>
    <lineage>
        <taxon>Eukaryota</taxon>
        <taxon>Metamonada</taxon>
        <taxon>Parabasalia</taxon>
        <taxon>Tritrichomonadida</taxon>
        <taxon>Tritrichomonadidae</taxon>
        <taxon>Tritrichomonas</taxon>
    </lineage>
</organism>
<name>A0A1J4K829_9EUKA</name>
<dbReference type="AlphaFoldDB" id="A0A1J4K829"/>
<evidence type="ECO:0000313" key="2">
    <source>
        <dbReference type="Proteomes" id="UP000179807"/>
    </source>
</evidence>
<dbReference type="OrthoDB" id="10589256at2759"/>
<keyword evidence="2" id="KW-1185">Reference proteome</keyword>